<dbReference type="EMBL" id="CAJVPP010000531">
    <property type="protein sequence ID" value="CAG8490822.1"/>
    <property type="molecule type" value="Genomic_DNA"/>
</dbReference>
<sequence length="625" mass="68272">MDDLIIRRAENANGAVSLDQNDPVIKSVGLILAITSGVFIGSSFVFKKKGLIQAQIQAGSVAGQGHNYLSNGLWWTGMILMIVGEICNFVAYAFTQAILVTPLGALSVVISAILSSIFLKERLNFQGKIGCLQCIIGAIIIVLHAPNQHTATDIEEFKRMFFAPVFLVYAILAILGSLITIWKIAPKFGSRYMLVYIGICSLIGSLSVVTTQGIGTAIIKTIQGNNQFTHWFFYVLLAFVVITLLTEINYLNKALNLFNTAMVTPVYYVTFTSLTIMSSAILSQGFEAEPKSVITVVMGFLVICSGIVLLQVSKATGLDGVGTIDSPTDADIADNRLSRVDYEPGASEIRGSFGSIRRYSMSAGKTHPALPSHIIPSSIKEYGNNDTNRRTQSLNYGIFRRSSMRDGGLPTINESDKNAARYSTTTTKSLGNPQIAPFTPTDEKHNQSRSSVIKFFTSPISTSPTSSVKELNQNQNDTIRSHPIIHTTTPSFSSSSTKVATPTKELQQNKENDGFYNELTLPPLPSPLQHPITYLKQHLSPTNSFILDNGSTINSEIYSGTVRDNLRRQSSTSSNRRSQNTMSIVDRFKFGRSISSGGDEQADNEDHEGLVRDVSNKGSTSRDIR</sequence>
<dbReference type="GO" id="GO:0015095">
    <property type="term" value="F:magnesium ion transmembrane transporter activity"/>
    <property type="evidence" value="ECO:0007669"/>
    <property type="project" value="InterPro"/>
</dbReference>
<dbReference type="PANTHER" id="PTHR12570:SF92">
    <property type="entry name" value="SPICHTHYIN, ISOFORM B"/>
    <property type="match status" value="1"/>
</dbReference>
<evidence type="ECO:0000256" key="6">
    <source>
        <dbReference type="SAM" id="Phobius"/>
    </source>
</evidence>
<organism evidence="7 8">
    <name type="scientific">Funneliformis mosseae</name>
    <name type="common">Endomycorrhizal fungus</name>
    <name type="synonym">Glomus mosseae</name>
    <dbReference type="NCBI Taxonomy" id="27381"/>
    <lineage>
        <taxon>Eukaryota</taxon>
        <taxon>Fungi</taxon>
        <taxon>Fungi incertae sedis</taxon>
        <taxon>Mucoromycota</taxon>
        <taxon>Glomeromycotina</taxon>
        <taxon>Glomeromycetes</taxon>
        <taxon>Glomerales</taxon>
        <taxon>Glomeraceae</taxon>
        <taxon>Funneliformis</taxon>
    </lineage>
</organism>
<gene>
    <name evidence="7" type="ORF">FMOSSE_LOCUS3523</name>
</gene>
<feature type="transmembrane region" description="Helical" evidence="6">
    <location>
        <begin position="24"/>
        <end position="46"/>
    </location>
</feature>
<feature type="transmembrane region" description="Helical" evidence="6">
    <location>
        <begin position="194"/>
        <end position="219"/>
    </location>
</feature>
<dbReference type="SUPFAM" id="SSF103481">
    <property type="entry name" value="Multidrug resistance efflux transporter EmrE"/>
    <property type="match status" value="1"/>
</dbReference>
<feature type="compositionally biased region" description="Basic and acidic residues" evidence="5">
    <location>
        <begin position="607"/>
        <end position="625"/>
    </location>
</feature>
<feature type="compositionally biased region" description="Low complexity" evidence="5">
    <location>
        <begin position="568"/>
        <end position="581"/>
    </location>
</feature>
<dbReference type="Pfam" id="PF05653">
    <property type="entry name" value="Mg_trans_NIPA"/>
    <property type="match status" value="1"/>
</dbReference>
<dbReference type="PANTHER" id="PTHR12570">
    <property type="match status" value="1"/>
</dbReference>
<feature type="region of interest" description="Disordered" evidence="5">
    <location>
        <begin position="427"/>
        <end position="447"/>
    </location>
</feature>
<evidence type="ECO:0000256" key="4">
    <source>
        <dbReference type="ARBA" id="ARBA00023136"/>
    </source>
</evidence>
<feature type="transmembrane region" description="Helical" evidence="6">
    <location>
        <begin position="263"/>
        <end position="286"/>
    </location>
</feature>
<evidence type="ECO:0000256" key="3">
    <source>
        <dbReference type="ARBA" id="ARBA00022989"/>
    </source>
</evidence>
<dbReference type="Proteomes" id="UP000789375">
    <property type="component" value="Unassembled WGS sequence"/>
</dbReference>
<keyword evidence="8" id="KW-1185">Reference proteome</keyword>
<keyword evidence="3 6" id="KW-1133">Transmembrane helix</keyword>
<evidence type="ECO:0000256" key="2">
    <source>
        <dbReference type="ARBA" id="ARBA00022692"/>
    </source>
</evidence>
<keyword evidence="2 6" id="KW-0812">Transmembrane</keyword>
<feature type="transmembrane region" description="Helical" evidence="6">
    <location>
        <begin position="131"/>
        <end position="149"/>
    </location>
</feature>
<feature type="region of interest" description="Disordered" evidence="5">
    <location>
        <begin position="564"/>
        <end position="625"/>
    </location>
</feature>
<evidence type="ECO:0000256" key="5">
    <source>
        <dbReference type="SAM" id="MobiDB-lite"/>
    </source>
</evidence>
<comment type="caution">
    <text evidence="7">The sequence shown here is derived from an EMBL/GenBank/DDBJ whole genome shotgun (WGS) entry which is preliminary data.</text>
</comment>
<feature type="transmembrane region" description="Helical" evidence="6">
    <location>
        <begin position="161"/>
        <end position="182"/>
    </location>
</feature>
<dbReference type="AlphaFoldDB" id="A0A9N8WR72"/>
<feature type="transmembrane region" description="Helical" evidence="6">
    <location>
        <begin position="100"/>
        <end position="119"/>
    </location>
</feature>
<protein>
    <submittedName>
        <fullName evidence="7">8960_t:CDS:1</fullName>
    </submittedName>
</protein>
<keyword evidence="4 6" id="KW-0472">Membrane</keyword>
<evidence type="ECO:0000256" key="1">
    <source>
        <dbReference type="ARBA" id="ARBA00004141"/>
    </source>
</evidence>
<evidence type="ECO:0000313" key="7">
    <source>
        <dbReference type="EMBL" id="CAG8490822.1"/>
    </source>
</evidence>
<feature type="transmembrane region" description="Helical" evidence="6">
    <location>
        <begin position="231"/>
        <end position="251"/>
    </location>
</feature>
<accession>A0A9N8WR72</accession>
<evidence type="ECO:0000313" key="8">
    <source>
        <dbReference type="Proteomes" id="UP000789375"/>
    </source>
</evidence>
<comment type="subcellular location">
    <subcellularLocation>
        <location evidence="1">Membrane</location>
        <topology evidence="1">Multi-pass membrane protein</topology>
    </subcellularLocation>
</comment>
<name>A0A9N8WR72_FUNMO</name>
<feature type="transmembrane region" description="Helical" evidence="6">
    <location>
        <begin position="73"/>
        <end position="94"/>
    </location>
</feature>
<feature type="transmembrane region" description="Helical" evidence="6">
    <location>
        <begin position="292"/>
        <end position="310"/>
    </location>
</feature>
<dbReference type="InterPro" id="IPR037185">
    <property type="entry name" value="EmrE-like"/>
</dbReference>
<proteinExistence type="predicted"/>
<dbReference type="GO" id="GO:0016020">
    <property type="term" value="C:membrane"/>
    <property type="evidence" value="ECO:0007669"/>
    <property type="project" value="UniProtKB-SubCell"/>
</dbReference>
<reference evidence="7" key="1">
    <citation type="submission" date="2021-06" db="EMBL/GenBank/DDBJ databases">
        <authorList>
            <person name="Kallberg Y."/>
            <person name="Tangrot J."/>
            <person name="Rosling A."/>
        </authorList>
    </citation>
    <scope>NUCLEOTIDE SEQUENCE</scope>
    <source>
        <strain evidence="7">87-6 pot B 2015</strain>
    </source>
</reference>
<dbReference type="InterPro" id="IPR008521">
    <property type="entry name" value="Mg_trans_NIPA"/>
</dbReference>